<keyword evidence="1 6" id="KW-0645">Protease</keyword>
<comment type="caution">
    <text evidence="9">The sequence shown here is derived from an EMBL/GenBank/DDBJ whole genome shotgun (WGS) entry which is preliminary data.</text>
</comment>
<dbReference type="PANTHER" id="PTHR22726">
    <property type="entry name" value="METALLOENDOPEPTIDASE OMA1"/>
    <property type="match status" value="1"/>
</dbReference>
<proteinExistence type="inferred from homology"/>
<keyword evidence="4 6" id="KW-0862">Zinc</keyword>
<dbReference type="GO" id="GO:0051603">
    <property type="term" value="P:proteolysis involved in protein catabolic process"/>
    <property type="evidence" value="ECO:0007669"/>
    <property type="project" value="TreeGrafter"/>
</dbReference>
<dbReference type="Gene3D" id="3.30.2010.10">
    <property type="entry name" value="Metalloproteases ('zincins'), catalytic domain"/>
    <property type="match status" value="1"/>
</dbReference>
<evidence type="ECO:0000256" key="3">
    <source>
        <dbReference type="ARBA" id="ARBA00022801"/>
    </source>
</evidence>
<evidence type="ECO:0000256" key="4">
    <source>
        <dbReference type="ARBA" id="ARBA00022833"/>
    </source>
</evidence>
<evidence type="ECO:0000256" key="2">
    <source>
        <dbReference type="ARBA" id="ARBA00022723"/>
    </source>
</evidence>
<dbReference type="AlphaFoldDB" id="A0A0T5XAF7"/>
<organism evidence="9 10">
    <name type="scientific">Acetomicrobium hydrogeniformans ATCC BAA-1850</name>
    <dbReference type="NCBI Taxonomy" id="592015"/>
    <lineage>
        <taxon>Bacteria</taxon>
        <taxon>Thermotogati</taxon>
        <taxon>Synergistota</taxon>
        <taxon>Synergistia</taxon>
        <taxon>Synergistales</taxon>
        <taxon>Acetomicrobiaceae</taxon>
        <taxon>Acetomicrobium</taxon>
    </lineage>
</organism>
<feature type="signal peptide" evidence="7">
    <location>
        <begin position="1"/>
        <end position="27"/>
    </location>
</feature>
<dbReference type="InterPro" id="IPR051156">
    <property type="entry name" value="Mito/Outer_Membr_Metalloprot"/>
</dbReference>
<name>A0A0T5XAF7_9BACT</name>
<reference evidence="10" key="1">
    <citation type="submission" date="2012-09" db="EMBL/GenBank/DDBJ databases">
        <authorList>
            <person name="Weinstock G."/>
            <person name="Sodergren E."/>
            <person name="Clifton S."/>
            <person name="Fulton L."/>
            <person name="Fulton B."/>
            <person name="Courtney L."/>
            <person name="Fronick C."/>
            <person name="Harrison M."/>
            <person name="Strong C."/>
            <person name="Farmer C."/>
            <person name="Delehaunty K."/>
            <person name="Markovic C."/>
            <person name="Hall O."/>
            <person name="Minx P."/>
            <person name="Tomlinson C."/>
            <person name="Mitreva M."/>
            <person name="Nelson J."/>
            <person name="Hou S."/>
            <person name="Wollam A."/>
            <person name="Pepin K.H."/>
            <person name="Johnson M."/>
            <person name="Bhonagiri V."/>
            <person name="Nash W.E."/>
            <person name="Suruliraj S."/>
            <person name="Warren W."/>
            <person name="Chinwalla A."/>
            <person name="Mardis E.R."/>
            <person name="Wilson R.K."/>
        </authorList>
    </citation>
    <scope>NUCLEOTIDE SEQUENCE [LARGE SCALE GENOMIC DNA]</scope>
    <source>
        <strain evidence="10">OS1</strain>
    </source>
</reference>
<evidence type="ECO:0000313" key="10">
    <source>
        <dbReference type="Proteomes" id="UP000005273"/>
    </source>
</evidence>
<keyword evidence="10" id="KW-1185">Reference proteome</keyword>
<dbReference type="GO" id="GO:0016020">
    <property type="term" value="C:membrane"/>
    <property type="evidence" value="ECO:0007669"/>
    <property type="project" value="TreeGrafter"/>
</dbReference>
<accession>A0A0T5XAF7</accession>
<keyword evidence="7" id="KW-0732">Signal</keyword>
<keyword evidence="3 6" id="KW-0378">Hydrolase</keyword>
<dbReference type="Pfam" id="PF01435">
    <property type="entry name" value="Peptidase_M48"/>
    <property type="match status" value="1"/>
</dbReference>
<feature type="chain" id="PRO_5006666511" evidence="7">
    <location>
        <begin position="28"/>
        <end position="215"/>
    </location>
</feature>
<keyword evidence="2" id="KW-0479">Metal-binding</keyword>
<dbReference type="eggNOG" id="COG0501">
    <property type="taxonomic scope" value="Bacteria"/>
</dbReference>
<dbReference type="EMBL" id="ACJX03000001">
    <property type="protein sequence ID" value="KRT35329.1"/>
    <property type="molecule type" value="Genomic_DNA"/>
</dbReference>
<dbReference type="GO" id="GO:0046872">
    <property type="term" value="F:metal ion binding"/>
    <property type="evidence" value="ECO:0007669"/>
    <property type="project" value="UniProtKB-KW"/>
</dbReference>
<comment type="similarity">
    <text evidence="6">Belongs to the peptidase M48 family.</text>
</comment>
<evidence type="ECO:0000256" key="7">
    <source>
        <dbReference type="SAM" id="SignalP"/>
    </source>
</evidence>
<dbReference type="Proteomes" id="UP000005273">
    <property type="component" value="Unassembled WGS sequence"/>
</dbReference>
<dbReference type="STRING" id="592015.HMPREF1705_04602"/>
<dbReference type="InterPro" id="IPR001915">
    <property type="entry name" value="Peptidase_M48"/>
</dbReference>
<keyword evidence="5 6" id="KW-0482">Metalloprotease</keyword>
<feature type="domain" description="Peptidase M48" evidence="8">
    <location>
        <begin position="35"/>
        <end position="206"/>
    </location>
</feature>
<dbReference type="GO" id="GO:0004222">
    <property type="term" value="F:metalloendopeptidase activity"/>
    <property type="evidence" value="ECO:0007669"/>
    <property type="project" value="InterPro"/>
</dbReference>
<protein>
    <submittedName>
        <fullName evidence="9">Peptidase, M48 family</fullName>
    </submittedName>
</protein>
<gene>
    <name evidence="9" type="ORF">HMPREF1705_04602</name>
</gene>
<evidence type="ECO:0000256" key="1">
    <source>
        <dbReference type="ARBA" id="ARBA00022670"/>
    </source>
</evidence>
<evidence type="ECO:0000259" key="8">
    <source>
        <dbReference type="Pfam" id="PF01435"/>
    </source>
</evidence>
<evidence type="ECO:0000256" key="5">
    <source>
        <dbReference type="ARBA" id="ARBA00023049"/>
    </source>
</evidence>
<dbReference type="CDD" id="cd07324">
    <property type="entry name" value="M48C_Oma1-like"/>
    <property type="match status" value="1"/>
</dbReference>
<dbReference type="PANTHER" id="PTHR22726:SF1">
    <property type="entry name" value="METALLOENDOPEPTIDASE OMA1, MITOCHONDRIAL"/>
    <property type="match status" value="1"/>
</dbReference>
<sequence>MGVMKMKKFARFFLVGAVIIIFLSANASLAALEPDSVKSVWAKLAKTAGIDPSAPIAVVDQKEPNAWVSFSLNKYSITVTKGMLELLDSEDELAGVLAHEIGHIKLNHYGRTVTRSILWGLLFRKVGSSSGIDPLDIGYALAESGFSREQEVEADDYGIELAARAGYDPWGLVRALEKMKEAGYETSPSGFNSHPPTDRRLIHVRNKAAEVSTRY</sequence>
<evidence type="ECO:0000256" key="6">
    <source>
        <dbReference type="RuleBase" id="RU003983"/>
    </source>
</evidence>
<comment type="cofactor">
    <cofactor evidence="6">
        <name>Zn(2+)</name>
        <dbReference type="ChEBI" id="CHEBI:29105"/>
    </cofactor>
    <text evidence="6">Binds 1 zinc ion per subunit.</text>
</comment>
<evidence type="ECO:0000313" key="9">
    <source>
        <dbReference type="EMBL" id="KRT35329.1"/>
    </source>
</evidence>